<keyword evidence="4 5" id="KW-0472">Membrane</keyword>
<reference evidence="7 8" key="1">
    <citation type="submission" date="2020-08" db="EMBL/GenBank/DDBJ databases">
        <title>Genomic Encyclopedia of Type Strains, Phase IV (KMG-IV): sequencing the most valuable type-strain genomes for metagenomic binning, comparative biology and taxonomic classification.</title>
        <authorList>
            <person name="Goeker M."/>
        </authorList>
    </citation>
    <scope>NUCLEOTIDE SEQUENCE [LARGE SCALE GENOMIC DNA]</scope>
    <source>
        <strain evidence="7 8">DSM 103526</strain>
    </source>
</reference>
<evidence type="ECO:0000256" key="4">
    <source>
        <dbReference type="ARBA" id="ARBA00023136"/>
    </source>
</evidence>
<dbReference type="Pfam" id="PF04893">
    <property type="entry name" value="Yip1"/>
    <property type="match status" value="1"/>
</dbReference>
<feature type="domain" description="Yip1" evidence="6">
    <location>
        <begin position="29"/>
        <end position="235"/>
    </location>
</feature>
<comment type="caution">
    <text evidence="7">The sequence shown here is derived from an EMBL/GenBank/DDBJ whole genome shotgun (WGS) entry which is preliminary data.</text>
</comment>
<evidence type="ECO:0000256" key="5">
    <source>
        <dbReference type="SAM" id="Phobius"/>
    </source>
</evidence>
<evidence type="ECO:0000256" key="1">
    <source>
        <dbReference type="ARBA" id="ARBA00004141"/>
    </source>
</evidence>
<keyword evidence="8" id="KW-1185">Reference proteome</keyword>
<dbReference type="RefSeq" id="WP_184312096.1">
    <property type="nucleotide sequence ID" value="NZ_JACHEN010000025.1"/>
</dbReference>
<comment type="subcellular location">
    <subcellularLocation>
        <location evidence="1">Membrane</location>
        <topology evidence="1">Multi-pass membrane protein</topology>
    </subcellularLocation>
</comment>
<feature type="transmembrane region" description="Helical" evidence="5">
    <location>
        <begin position="98"/>
        <end position="117"/>
    </location>
</feature>
<feature type="transmembrane region" description="Helical" evidence="5">
    <location>
        <begin position="183"/>
        <end position="207"/>
    </location>
</feature>
<feature type="transmembrane region" description="Helical" evidence="5">
    <location>
        <begin position="219"/>
        <end position="239"/>
    </location>
</feature>
<evidence type="ECO:0000313" key="7">
    <source>
        <dbReference type="EMBL" id="MBB6217600.1"/>
    </source>
</evidence>
<proteinExistence type="predicted"/>
<keyword evidence="3 5" id="KW-1133">Transmembrane helix</keyword>
<dbReference type="EMBL" id="JACHEN010000025">
    <property type="protein sequence ID" value="MBB6217600.1"/>
    <property type="molecule type" value="Genomic_DNA"/>
</dbReference>
<accession>A0A841L065</accession>
<dbReference type="Proteomes" id="UP000579281">
    <property type="component" value="Unassembled WGS sequence"/>
</dbReference>
<sequence length="240" mass="26761">MSESENNEAMLIQEEKQVVELSWWERLKYLLLEPSKTMEYLSEQPKVLWPMLVLLFGFPLLILPRIDIFRDFTQEAIMTQMAAQGNDINNLPAGTLEIAFRFAVGTAVVMPFIAMFVKSVVVHIISRITGGKGKFKTVLSVVGYGYLINFLGEGIRTVITMITKNYVVYTSPAVLLPDAAQGTALHTLLSALDVFSIWYLAIVTIGLSYVHQMSRKKAGAIVFGSWLLVVMFSVGSALMK</sequence>
<dbReference type="GO" id="GO:0016020">
    <property type="term" value="C:membrane"/>
    <property type="evidence" value="ECO:0007669"/>
    <property type="project" value="UniProtKB-SubCell"/>
</dbReference>
<evidence type="ECO:0000259" key="6">
    <source>
        <dbReference type="Pfam" id="PF04893"/>
    </source>
</evidence>
<protein>
    <recommendedName>
        <fullName evidence="6">Yip1 domain-containing protein</fullName>
    </recommendedName>
</protein>
<evidence type="ECO:0000313" key="8">
    <source>
        <dbReference type="Proteomes" id="UP000579281"/>
    </source>
</evidence>
<feature type="transmembrane region" description="Helical" evidence="5">
    <location>
        <begin position="138"/>
        <end position="163"/>
    </location>
</feature>
<evidence type="ECO:0000256" key="3">
    <source>
        <dbReference type="ARBA" id="ARBA00022989"/>
    </source>
</evidence>
<dbReference type="InterPro" id="IPR006977">
    <property type="entry name" value="Yip1_dom"/>
</dbReference>
<feature type="transmembrane region" description="Helical" evidence="5">
    <location>
        <begin position="47"/>
        <end position="66"/>
    </location>
</feature>
<keyword evidence="2 5" id="KW-0812">Transmembrane</keyword>
<gene>
    <name evidence="7" type="ORF">HNQ80_003723</name>
</gene>
<dbReference type="AlphaFoldDB" id="A0A841L065"/>
<organism evidence="7 8">
    <name type="scientific">Anaerosolibacter carboniphilus</name>
    <dbReference type="NCBI Taxonomy" id="1417629"/>
    <lineage>
        <taxon>Bacteria</taxon>
        <taxon>Bacillati</taxon>
        <taxon>Bacillota</taxon>
        <taxon>Clostridia</taxon>
        <taxon>Peptostreptococcales</taxon>
        <taxon>Thermotaleaceae</taxon>
        <taxon>Anaerosolibacter</taxon>
    </lineage>
</organism>
<name>A0A841L065_9FIRM</name>
<evidence type="ECO:0000256" key="2">
    <source>
        <dbReference type="ARBA" id="ARBA00022692"/>
    </source>
</evidence>